<dbReference type="InterPro" id="IPR050131">
    <property type="entry name" value="Peptidase_S8_subtilisin-like"/>
</dbReference>
<keyword evidence="2 5" id="KW-0645">Protease</keyword>
<comment type="similarity">
    <text evidence="1 5">Belongs to the peptidase S8 family.</text>
</comment>
<dbReference type="SUPFAM" id="SSF52743">
    <property type="entry name" value="Subtilisin-like"/>
    <property type="match status" value="1"/>
</dbReference>
<evidence type="ECO:0000256" key="1">
    <source>
        <dbReference type="ARBA" id="ARBA00011073"/>
    </source>
</evidence>
<dbReference type="PROSITE" id="PS51892">
    <property type="entry name" value="SUBTILASE"/>
    <property type="match status" value="1"/>
</dbReference>
<feature type="active site" description="Charge relay system" evidence="5">
    <location>
        <position position="187"/>
    </location>
</feature>
<accession>A0A174TI09</accession>
<dbReference type="GO" id="GO:0004252">
    <property type="term" value="F:serine-type endopeptidase activity"/>
    <property type="evidence" value="ECO:0007669"/>
    <property type="project" value="UniProtKB-UniRule"/>
</dbReference>
<evidence type="ECO:0000256" key="2">
    <source>
        <dbReference type="ARBA" id="ARBA00022670"/>
    </source>
</evidence>
<dbReference type="RefSeq" id="WP_055153691.1">
    <property type="nucleotide sequence ID" value="NZ_CZAW01000072.1"/>
</dbReference>
<dbReference type="Proteomes" id="UP000095712">
    <property type="component" value="Unassembled WGS sequence"/>
</dbReference>
<dbReference type="EC" id="3.4.21.62" evidence="7"/>
<feature type="active site" description="Charge relay system" evidence="5">
    <location>
        <position position="45"/>
    </location>
</feature>
<dbReference type="Pfam" id="PF00082">
    <property type="entry name" value="Peptidase_S8"/>
    <property type="match status" value="1"/>
</dbReference>
<dbReference type="InterPro" id="IPR036852">
    <property type="entry name" value="Peptidase_S8/S53_dom_sf"/>
</dbReference>
<dbReference type="EMBL" id="CZAW01000072">
    <property type="protein sequence ID" value="CUQ09683.1"/>
    <property type="molecule type" value="Genomic_DNA"/>
</dbReference>
<dbReference type="Gene3D" id="3.40.50.200">
    <property type="entry name" value="Peptidase S8/S53 domain"/>
    <property type="match status" value="1"/>
</dbReference>
<sequence>MNKVKVAIIDSGINKKDKVWKGIKIKELSICNGNIGFCEDSRNLHGNNVAKIIYFECKNIELISIQVLNSENKGSINDLIYAIQLCICMRVNVINLSLGTISDGKYLTQLNEVCELAANRNIVIFASNSNQINSVSYPACFKSVISVGYSDKINDLCNVDVKNSNIYFKRDYVSIPNNVIQIEKGTSFICPKFVGLFCALLSNNKVKNAFTFLKYIKHLCENKIFNRMYIDKSKKNDDDFIGKQLIYIKHGHEDNELIEYYKNVCKEVIVSILCEVDFNINNNLYFVGTFSAEEIIENRKRLDKIISESIKCHKSIISILPLDTIINRICLINDYGIISKSFYI</sequence>
<evidence type="ECO:0000313" key="8">
    <source>
        <dbReference type="Proteomes" id="UP000095712"/>
    </source>
</evidence>
<proteinExistence type="inferred from homology"/>
<dbReference type="PANTHER" id="PTHR43806">
    <property type="entry name" value="PEPTIDASE S8"/>
    <property type="match status" value="1"/>
</dbReference>
<name>A0A174TI09_9FIRM</name>
<evidence type="ECO:0000256" key="3">
    <source>
        <dbReference type="ARBA" id="ARBA00022801"/>
    </source>
</evidence>
<dbReference type="InterPro" id="IPR000209">
    <property type="entry name" value="Peptidase_S8/S53_dom"/>
</dbReference>
<feature type="domain" description="Peptidase S8/S53" evidence="6">
    <location>
        <begin position="2"/>
        <end position="192"/>
    </location>
</feature>
<keyword evidence="3 5" id="KW-0378">Hydrolase</keyword>
<reference evidence="7 8" key="1">
    <citation type="submission" date="2015-09" db="EMBL/GenBank/DDBJ databases">
        <authorList>
            <consortium name="Pathogen Informatics"/>
        </authorList>
    </citation>
    <scope>NUCLEOTIDE SEQUENCE [LARGE SCALE GENOMIC DNA]</scope>
    <source>
        <strain evidence="7 8">2789STDY5834911</strain>
    </source>
</reference>
<dbReference type="AlphaFoldDB" id="A0A174TI09"/>
<gene>
    <name evidence="7" type="primary">apr</name>
    <name evidence="7" type="ORF">ERS852523_03945</name>
</gene>
<organism evidence="7 8">
    <name type="scientific">Blautia wexlerae</name>
    <dbReference type="NCBI Taxonomy" id="418240"/>
    <lineage>
        <taxon>Bacteria</taxon>
        <taxon>Bacillati</taxon>
        <taxon>Bacillota</taxon>
        <taxon>Clostridia</taxon>
        <taxon>Lachnospirales</taxon>
        <taxon>Lachnospiraceae</taxon>
        <taxon>Blautia</taxon>
    </lineage>
</organism>
<evidence type="ECO:0000256" key="5">
    <source>
        <dbReference type="PROSITE-ProRule" id="PRU01240"/>
    </source>
</evidence>
<feature type="active site" description="Charge relay system" evidence="5">
    <location>
        <position position="10"/>
    </location>
</feature>
<dbReference type="PANTHER" id="PTHR43806:SF11">
    <property type="entry name" value="CEREVISIN-RELATED"/>
    <property type="match status" value="1"/>
</dbReference>
<dbReference type="GO" id="GO:0006508">
    <property type="term" value="P:proteolysis"/>
    <property type="evidence" value="ECO:0007669"/>
    <property type="project" value="UniProtKB-KW"/>
</dbReference>
<protein>
    <submittedName>
        <fullName evidence="7">Subtilisin DY</fullName>
        <ecNumber evidence="7">3.4.21.62</ecNumber>
    </submittedName>
</protein>
<evidence type="ECO:0000259" key="6">
    <source>
        <dbReference type="Pfam" id="PF00082"/>
    </source>
</evidence>
<dbReference type="OrthoDB" id="184152at2"/>
<evidence type="ECO:0000313" key="7">
    <source>
        <dbReference type="EMBL" id="CUQ09683.1"/>
    </source>
</evidence>
<evidence type="ECO:0000256" key="4">
    <source>
        <dbReference type="ARBA" id="ARBA00022825"/>
    </source>
</evidence>
<keyword evidence="4 5" id="KW-0720">Serine protease</keyword>